<dbReference type="AlphaFoldDB" id="A0A1R3W4I4"/>
<accession>A0A1R3W4I4</accession>
<keyword evidence="2" id="KW-1185">Reference proteome</keyword>
<reference evidence="1 2" key="1">
    <citation type="submission" date="2017-01" db="EMBL/GenBank/DDBJ databases">
        <authorList>
            <person name="Mah S.A."/>
            <person name="Swanson W.J."/>
            <person name="Moy G.W."/>
            <person name="Vacquier V.D."/>
        </authorList>
    </citation>
    <scope>NUCLEOTIDE SEQUENCE [LARGE SCALE GENOMIC DNA]</scope>
    <source>
        <strain evidence="1 2">M9</strain>
    </source>
</reference>
<organism evidence="1 2">
    <name type="scientific">Ectothiorhodosinus mongolicus</name>
    <dbReference type="NCBI Taxonomy" id="233100"/>
    <lineage>
        <taxon>Bacteria</taxon>
        <taxon>Pseudomonadati</taxon>
        <taxon>Pseudomonadota</taxon>
        <taxon>Gammaproteobacteria</taxon>
        <taxon>Chromatiales</taxon>
        <taxon>Ectothiorhodospiraceae</taxon>
        <taxon>Ectothiorhodosinus</taxon>
    </lineage>
</organism>
<sequence>MRLGNIGHKDEYGKQRRIEHRGKYLRISRTGATVSTGNRMGAMIAMLGSRPMLNVFERVVMFHRSLLLHQQYR</sequence>
<proteinExistence type="predicted"/>
<name>A0A1R3W4I4_9GAMM</name>
<dbReference type="Proteomes" id="UP000223759">
    <property type="component" value="Unassembled WGS sequence"/>
</dbReference>
<evidence type="ECO:0000313" key="2">
    <source>
        <dbReference type="Proteomes" id="UP000223759"/>
    </source>
</evidence>
<dbReference type="EMBL" id="FTPK01000003">
    <property type="protein sequence ID" value="SIT72438.1"/>
    <property type="molecule type" value="Genomic_DNA"/>
</dbReference>
<dbReference type="RefSeq" id="WP_143339964.1">
    <property type="nucleotide sequence ID" value="NZ_FTPK01000003.1"/>
</dbReference>
<gene>
    <name evidence="1" type="ORF">SAMN05216526_1651</name>
</gene>
<evidence type="ECO:0000313" key="1">
    <source>
        <dbReference type="EMBL" id="SIT72438.1"/>
    </source>
</evidence>
<protein>
    <submittedName>
        <fullName evidence="1">Uncharacterized protein</fullName>
    </submittedName>
</protein>
<dbReference type="STRING" id="233100.SAMN05216526_1651"/>